<evidence type="ECO:0000256" key="7">
    <source>
        <dbReference type="PIRSR" id="PIRSR038994-2"/>
    </source>
</evidence>
<dbReference type="STRING" id="321339.SAMN05444340_11782"/>
<gene>
    <name evidence="10" type="ORF">SAMN05444340_11782</name>
</gene>
<evidence type="ECO:0000256" key="6">
    <source>
        <dbReference type="PIRSR" id="PIRSR038994-1"/>
    </source>
</evidence>
<proteinExistence type="inferred from homology"/>
<keyword evidence="2 8" id="KW-0479">Metal-binding</keyword>
<dbReference type="EMBL" id="FNPF01000017">
    <property type="protein sequence ID" value="SDY77108.1"/>
    <property type="molecule type" value="Genomic_DNA"/>
</dbReference>
<dbReference type="PANTHER" id="PTHR11113">
    <property type="entry name" value="N-ACETYLGLUCOSAMINE-6-PHOSPHATE DEACETYLASE"/>
    <property type="match status" value="1"/>
</dbReference>
<dbReference type="Proteomes" id="UP000199286">
    <property type="component" value="Unassembled WGS sequence"/>
</dbReference>
<sequence>MTNHIDGSILTPDGWIAGRLDHDAKIVSVQGDAIAAPRPPYILPGFVDCHVHGGGGADMMEGAEAIRTAARLHARHGTTALCATSVTAPTGDIDAFLDDVAAVMADPATDGARVLGAHLEGPFINPDKLGAQPPFARPADAAQLKAWAARAPVLIMTLAPEMDEDGALLDALAAAGIRAQLGHSLCDYALARAALARGVGVTHLFNAMSALAHRNNGLCGAAFAHADYAEIIPDLVHVEPGAILAARHAIPNLYGVTDATGGAGMPDGTYRLGSLDVEKADGAMRLADGTLAGSALTMDQALRNLVGIGLPLDEAARRLSTIPADWLGLTDIGRLAPGARADIVVLDASLALSRVIAGGHDIPNPR</sequence>
<feature type="binding site" evidence="8">
    <location>
        <position position="183"/>
    </location>
    <ligand>
        <name>Zn(2+)</name>
        <dbReference type="ChEBI" id="CHEBI:29105"/>
    </ligand>
</feature>
<dbReference type="GO" id="GO:0006046">
    <property type="term" value="P:N-acetylglucosamine catabolic process"/>
    <property type="evidence" value="ECO:0007669"/>
    <property type="project" value="TreeGrafter"/>
</dbReference>
<dbReference type="SUPFAM" id="SSF51556">
    <property type="entry name" value="Metallo-dependent hydrolases"/>
    <property type="match status" value="1"/>
</dbReference>
<dbReference type="InterPro" id="IPR006680">
    <property type="entry name" value="Amidohydro-rel"/>
</dbReference>
<comment type="similarity">
    <text evidence="1 5">Belongs to the metallo-dependent hydrolases superfamily. NagA family.</text>
</comment>
<accession>A0A1H3MKZ6</accession>
<dbReference type="PIRSF" id="PIRSF038994">
    <property type="entry name" value="NagA"/>
    <property type="match status" value="1"/>
</dbReference>
<dbReference type="GO" id="GO:0046872">
    <property type="term" value="F:metal ion binding"/>
    <property type="evidence" value="ECO:0007669"/>
    <property type="project" value="UniProtKB-KW"/>
</dbReference>
<feature type="active site" description="Proton donor/acceptor" evidence="6">
    <location>
        <position position="258"/>
    </location>
</feature>
<dbReference type="InterPro" id="IPR011059">
    <property type="entry name" value="Metal-dep_hydrolase_composite"/>
</dbReference>
<dbReference type="RefSeq" id="WP_089885153.1">
    <property type="nucleotide sequence ID" value="NZ_FNPF01000017.1"/>
</dbReference>
<dbReference type="Pfam" id="PF01979">
    <property type="entry name" value="Amidohydro_1"/>
    <property type="match status" value="1"/>
</dbReference>
<feature type="binding site" evidence="7">
    <location>
        <position position="214"/>
    </location>
    <ligand>
        <name>substrate</name>
    </ligand>
</feature>
<keyword evidence="3 5" id="KW-0378">Hydrolase</keyword>
<feature type="binding site" evidence="8">
    <location>
        <position position="203"/>
    </location>
    <ligand>
        <name>Zn(2+)</name>
        <dbReference type="ChEBI" id="CHEBI:29105"/>
    </ligand>
</feature>
<dbReference type="Gene3D" id="2.30.40.10">
    <property type="entry name" value="Urease, subunit C, domain 1"/>
    <property type="match status" value="1"/>
</dbReference>
<dbReference type="OrthoDB" id="9776488at2"/>
<evidence type="ECO:0000256" key="1">
    <source>
        <dbReference type="ARBA" id="ARBA00010716"/>
    </source>
</evidence>
<evidence type="ECO:0000313" key="11">
    <source>
        <dbReference type="Proteomes" id="UP000199286"/>
    </source>
</evidence>
<feature type="binding site" evidence="7">
    <location>
        <position position="237"/>
    </location>
    <ligand>
        <name>substrate</name>
    </ligand>
</feature>
<feature type="domain" description="Amidohydrolase-related" evidence="9">
    <location>
        <begin position="41"/>
        <end position="348"/>
    </location>
</feature>
<dbReference type="Gene3D" id="3.20.20.140">
    <property type="entry name" value="Metal-dependent hydrolases"/>
    <property type="match status" value="1"/>
</dbReference>
<feature type="binding site" evidence="7">
    <location>
        <begin position="291"/>
        <end position="293"/>
    </location>
    <ligand>
        <name>substrate</name>
    </ligand>
</feature>
<name>A0A1H3MKZ6_9RHOB</name>
<dbReference type="InterPro" id="IPR032466">
    <property type="entry name" value="Metal_Hydrolase"/>
</dbReference>
<evidence type="ECO:0000256" key="3">
    <source>
        <dbReference type="ARBA" id="ARBA00022801"/>
    </source>
</evidence>
<dbReference type="PANTHER" id="PTHR11113:SF14">
    <property type="entry name" value="N-ACETYLGLUCOSAMINE-6-PHOSPHATE DEACETYLASE"/>
    <property type="match status" value="1"/>
</dbReference>
<dbReference type="SUPFAM" id="SSF51338">
    <property type="entry name" value="Composite domain of metallo-dependent hydrolases"/>
    <property type="match status" value="1"/>
</dbReference>
<feature type="binding site" evidence="7">
    <location>
        <position position="131"/>
    </location>
    <ligand>
        <name>substrate</name>
    </ligand>
</feature>
<evidence type="ECO:0000256" key="4">
    <source>
        <dbReference type="ARBA" id="ARBA00023277"/>
    </source>
</evidence>
<dbReference type="InterPro" id="IPR003764">
    <property type="entry name" value="GlcNAc_6-P_deAcase"/>
</dbReference>
<feature type="binding site" evidence="7">
    <location>
        <begin position="206"/>
        <end position="207"/>
    </location>
    <ligand>
        <name>substrate</name>
    </ligand>
</feature>
<organism evidence="10 11">
    <name type="scientific">Citreimonas salinaria</name>
    <dbReference type="NCBI Taxonomy" id="321339"/>
    <lineage>
        <taxon>Bacteria</taxon>
        <taxon>Pseudomonadati</taxon>
        <taxon>Pseudomonadota</taxon>
        <taxon>Alphaproteobacteria</taxon>
        <taxon>Rhodobacterales</taxon>
        <taxon>Roseobacteraceae</taxon>
        <taxon>Citreimonas</taxon>
    </lineage>
</organism>
<reference evidence="10 11" key="1">
    <citation type="submission" date="2016-10" db="EMBL/GenBank/DDBJ databases">
        <authorList>
            <person name="de Groot N.N."/>
        </authorList>
    </citation>
    <scope>NUCLEOTIDE SEQUENCE [LARGE SCALE GENOMIC DNA]</scope>
    <source>
        <strain evidence="10 11">DSM 26880</strain>
    </source>
</reference>
<dbReference type="GO" id="GO:0008448">
    <property type="term" value="F:N-acetylglucosamine-6-phosphate deacetylase activity"/>
    <property type="evidence" value="ECO:0007669"/>
    <property type="project" value="InterPro"/>
</dbReference>
<keyword evidence="11" id="KW-1185">Reference proteome</keyword>
<feature type="binding site" evidence="8">
    <location>
        <position position="120"/>
    </location>
    <ligand>
        <name>Zn(2+)</name>
        <dbReference type="ChEBI" id="CHEBI:29105"/>
    </ligand>
</feature>
<evidence type="ECO:0000256" key="5">
    <source>
        <dbReference type="PIRNR" id="PIRNR038994"/>
    </source>
</evidence>
<evidence type="ECO:0000256" key="8">
    <source>
        <dbReference type="PIRSR" id="PIRSR038994-3"/>
    </source>
</evidence>
<comment type="cofactor">
    <cofactor evidence="8">
        <name>a divalent metal cation</name>
        <dbReference type="ChEBI" id="CHEBI:60240"/>
    </cofactor>
    <text evidence="8">Binds 1 divalent metal cation per subunit.</text>
</comment>
<keyword evidence="4 5" id="KW-0119">Carbohydrate metabolism</keyword>
<protein>
    <submittedName>
        <fullName evidence="10">N-acetylglucosamine 6-phosphate deacetylase</fullName>
    </submittedName>
</protein>
<evidence type="ECO:0000256" key="2">
    <source>
        <dbReference type="ARBA" id="ARBA00022723"/>
    </source>
</evidence>
<evidence type="ECO:0000259" key="9">
    <source>
        <dbReference type="Pfam" id="PF01979"/>
    </source>
</evidence>
<evidence type="ECO:0000313" key="10">
    <source>
        <dbReference type="EMBL" id="SDY77108.1"/>
    </source>
</evidence>
<dbReference type="AlphaFoldDB" id="A0A1H3MKZ6"/>